<dbReference type="Proteomes" id="UP000278552">
    <property type="component" value="Segment"/>
</dbReference>
<reference evidence="2 3" key="1">
    <citation type="submission" date="2018-09" db="EMBL/GenBank/DDBJ databases">
        <authorList>
            <person name="Giglietti G."/>
            <person name="Stoner T.H."/>
            <person name="Garlena R.A."/>
            <person name="Russell D.A."/>
            <person name="Pope W.H."/>
            <person name="Jacobs-Sera D."/>
            <person name="Hatfull G.F."/>
        </authorList>
    </citation>
    <scope>NUCLEOTIDE SEQUENCE [LARGE SCALE GENOMIC DNA]</scope>
</reference>
<evidence type="ECO:0000313" key="2">
    <source>
        <dbReference type="EMBL" id="AYN57531.1"/>
    </source>
</evidence>
<evidence type="ECO:0000256" key="1">
    <source>
        <dbReference type="SAM" id="MobiDB-lite"/>
    </source>
</evidence>
<dbReference type="KEGG" id="vg:55007043"/>
<evidence type="ECO:0008006" key="4">
    <source>
        <dbReference type="Google" id="ProtNLM"/>
    </source>
</evidence>
<feature type="compositionally biased region" description="Low complexity" evidence="1">
    <location>
        <begin position="7"/>
        <end position="22"/>
    </location>
</feature>
<evidence type="ECO:0000313" key="3">
    <source>
        <dbReference type="Proteomes" id="UP000278552"/>
    </source>
</evidence>
<name>A0A3G2KF10_9CAUD</name>
<keyword evidence="3" id="KW-1185">Reference proteome</keyword>
<protein>
    <recommendedName>
        <fullName evidence="4">Terminase small subunit</fullName>
    </recommendedName>
</protein>
<dbReference type="GeneID" id="55007043"/>
<dbReference type="EMBL" id="MH834606">
    <property type="protein sequence ID" value="AYN57531.1"/>
    <property type="molecule type" value="Genomic_DNA"/>
</dbReference>
<proteinExistence type="predicted"/>
<dbReference type="Pfam" id="PF05119">
    <property type="entry name" value="Terminase_4"/>
    <property type="match status" value="1"/>
</dbReference>
<sequence length="132" mass="14774">MAEATKRTTTAGRARRGASAVAKEPKEEPREFPPPARLDEAAAAVWREVIEQHHEAARIVGPDLEAYCAQVALQRDLRERIAAEGAIIADERGRPEPHPAIALERAAQKEIRDWGDKFRGRVQREKPARRTP</sequence>
<dbReference type="InterPro" id="IPR006448">
    <property type="entry name" value="Phage_term_ssu_P27"/>
</dbReference>
<feature type="region of interest" description="Disordered" evidence="1">
    <location>
        <begin position="1"/>
        <end position="37"/>
    </location>
</feature>
<organism evidence="2 3">
    <name type="scientific">Arthrobacter phage Coral</name>
    <dbReference type="NCBI Taxonomy" id="2419951"/>
    <lineage>
        <taxon>Viruses</taxon>
        <taxon>Duplodnaviria</taxon>
        <taxon>Heunggongvirae</taxon>
        <taxon>Uroviricota</taxon>
        <taxon>Caudoviricetes</taxon>
        <taxon>Coralvirus</taxon>
        <taxon>Coralvirus coral</taxon>
    </lineage>
</organism>
<gene>
    <name evidence="2" type="primary">56</name>
    <name evidence="2" type="ORF">PBI_CORAL_56</name>
</gene>
<accession>A0A3G2KF10</accession>
<dbReference type="RefSeq" id="YP_009815813.1">
    <property type="nucleotide sequence ID" value="NC_048099.1"/>
</dbReference>